<accession>A0A1S5R1T9</accession>
<dbReference type="GO" id="GO:0005762">
    <property type="term" value="C:mitochondrial large ribosomal subunit"/>
    <property type="evidence" value="ECO:0007669"/>
    <property type="project" value="TreeGrafter"/>
</dbReference>
<reference evidence="5" key="1">
    <citation type="journal article" date="2017" name="J. Phycol.">
        <title>Complete mitochondrial genomes of prasinophyte algae Pyramimonas parkeae and Cymbomonas tetramitiformis.</title>
        <authorList>
            <person name="Satjarak A."/>
            <person name="Burns J.A."/>
            <person name="Kim E."/>
            <person name="Graham L.E."/>
        </authorList>
    </citation>
    <scope>NUCLEOTIDE SEQUENCE</scope>
    <source>
        <strain evidence="5">NIES254</strain>
    </source>
</reference>
<gene>
    <name evidence="5" type="primary">rpl14</name>
</gene>
<dbReference type="GO" id="GO:0003735">
    <property type="term" value="F:structural constituent of ribosome"/>
    <property type="evidence" value="ECO:0007669"/>
    <property type="project" value="InterPro"/>
</dbReference>
<dbReference type="CDD" id="cd00337">
    <property type="entry name" value="Ribosomal_uL14"/>
    <property type="match status" value="1"/>
</dbReference>
<dbReference type="EMBL" id="KX013547">
    <property type="protein sequence ID" value="ANA57043.1"/>
    <property type="molecule type" value="Genomic_DNA"/>
</dbReference>
<keyword evidence="5" id="KW-0496">Mitochondrion</keyword>
<dbReference type="HAMAP" id="MF_01367">
    <property type="entry name" value="Ribosomal_uL14"/>
    <property type="match status" value="1"/>
</dbReference>
<evidence type="ECO:0000313" key="5">
    <source>
        <dbReference type="EMBL" id="ANA57043.1"/>
    </source>
</evidence>
<protein>
    <submittedName>
        <fullName evidence="5">Ribosomal protein L14</fullName>
    </submittedName>
</protein>
<dbReference type="PANTHER" id="PTHR11761">
    <property type="entry name" value="50S/60S RIBOSOMAL PROTEIN L14/L23"/>
    <property type="match status" value="1"/>
</dbReference>
<keyword evidence="2 4" id="KW-0689">Ribosomal protein</keyword>
<evidence type="ECO:0000256" key="1">
    <source>
        <dbReference type="ARBA" id="ARBA00010745"/>
    </source>
</evidence>
<evidence type="ECO:0000256" key="2">
    <source>
        <dbReference type="ARBA" id="ARBA00022980"/>
    </source>
</evidence>
<dbReference type="Gene3D" id="2.40.150.20">
    <property type="entry name" value="Ribosomal protein L14"/>
    <property type="match status" value="1"/>
</dbReference>
<dbReference type="SMART" id="SM01374">
    <property type="entry name" value="Ribosomal_L14"/>
    <property type="match status" value="1"/>
</dbReference>
<dbReference type="SUPFAM" id="SSF50193">
    <property type="entry name" value="Ribosomal protein L14"/>
    <property type="match status" value="1"/>
</dbReference>
<evidence type="ECO:0000256" key="3">
    <source>
        <dbReference type="ARBA" id="ARBA00023274"/>
    </source>
</evidence>
<dbReference type="PANTHER" id="PTHR11761:SF3">
    <property type="entry name" value="LARGE RIBOSOMAL SUBUNIT PROTEIN UL14M"/>
    <property type="match status" value="1"/>
</dbReference>
<name>A0A1S5R1T9_9CHLO</name>
<dbReference type="AlphaFoldDB" id="A0A1S5R1T9"/>
<dbReference type="InterPro" id="IPR000218">
    <property type="entry name" value="Ribosomal_uL14"/>
</dbReference>
<comment type="similarity">
    <text evidence="1 4">Belongs to the universal ribosomal protein uL14 family.</text>
</comment>
<dbReference type="Pfam" id="PF00238">
    <property type="entry name" value="Ribosomal_L14"/>
    <property type="match status" value="1"/>
</dbReference>
<sequence>MIHLGSYLKLMDNSGVKELQCIRIMNSSKRKPAKIGDSLLVSVQSSVFKERTTIKKGKIFEAILLQTKKSKSRKAGESYLLDRNVAILMNANGIPIPTRYLGSLPYEIRKRGLIKLLSIGKFVY</sequence>
<dbReference type="GO" id="GO:0006412">
    <property type="term" value="P:translation"/>
    <property type="evidence" value="ECO:0007669"/>
    <property type="project" value="InterPro"/>
</dbReference>
<organism evidence="5">
    <name type="scientific">Pyramimonas parkeae</name>
    <dbReference type="NCBI Taxonomy" id="36894"/>
    <lineage>
        <taxon>Eukaryota</taxon>
        <taxon>Viridiplantae</taxon>
        <taxon>Chlorophyta</taxon>
        <taxon>Pyramimonadophyceae</taxon>
        <taxon>Pyramimonadales</taxon>
        <taxon>Pyramimonadaceae</taxon>
        <taxon>Pyramimonas</taxon>
        <taxon>Pyramimonas subgen. Trichocystis</taxon>
    </lineage>
</organism>
<evidence type="ECO:0000256" key="4">
    <source>
        <dbReference type="RuleBase" id="RU003949"/>
    </source>
</evidence>
<keyword evidence="3 4" id="KW-0687">Ribonucleoprotein</keyword>
<proteinExistence type="inferred from homology"/>
<dbReference type="GO" id="GO:0070180">
    <property type="term" value="F:large ribosomal subunit rRNA binding"/>
    <property type="evidence" value="ECO:0007669"/>
    <property type="project" value="TreeGrafter"/>
</dbReference>
<geneLocation type="mitochondrion" evidence="5"/>
<dbReference type="InterPro" id="IPR036853">
    <property type="entry name" value="Ribosomal_uL14_sf"/>
</dbReference>